<dbReference type="InterPro" id="IPR016181">
    <property type="entry name" value="Acyl_CoA_acyltransferase"/>
</dbReference>
<dbReference type="PANTHER" id="PTHR43420:SF3">
    <property type="entry name" value="N-ACETYLTRANSFERASE DOMAIN-CONTAINING PROTEIN"/>
    <property type="match status" value="1"/>
</dbReference>
<protein>
    <submittedName>
        <fullName evidence="4">GNAT family N-acetyltransferase</fullName>
    </submittedName>
</protein>
<evidence type="ECO:0000313" key="5">
    <source>
        <dbReference type="Proteomes" id="UP000189677"/>
    </source>
</evidence>
<dbReference type="Pfam" id="PF08445">
    <property type="entry name" value="FR47"/>
    <property type="match status" value="1"/>
</dbReference>
<dbReference type="EMBL" id="CP018047">
    <property type="protein sequence ID" value="AQU65473.1"/>
    <property type="molecule type" value="Genomic_DNA"/>
</dbReference>
<organism evidence="4 5">
    <name type="scientific">Streptomyces niveus</name>
    <name type="common">Streptomyces spheroides</name>
    <dbReference type="NCBI Taxonomy" id="193462"/>
    <lineage>
        <taxon>Bacteria</taxon>
        <taxon>Bacillati</taxon>
        <taxon>Actinomycetota</taxon>
        <taxon>Actinomycetes</taxon>
        <taxon>Kitasatosporales</taxon>
        <taxon>Streptomycetaceae</taxon>
        <taxon>Streptomyces</taxon>
    </lineage>
</organism>
<dbReference type="InterPro" id="IPR050680">
    <property type="entry name" value="YpeA/RimI_acetyltransf"/>
</dbReference>
<accession>A0A1U9QNC8</accession>
<dbReference type="OrthoDB" id="9797456at2"/>
<evidence type="ECO:0000256" key="1">
    <source>
        <dbReference type="ARBA" id="ARBA00022679"/>
    </source>
</evidence>
<keyword evidence="1 4" id="KW-0808">Transferase</keyword>
<evidence type="ECO:0000313" key="4">
    <source>
        <dbReference type="EMBL" id="AQU65473.1"/>
    </source>
</evidence>
<keyword evidence="2" id="KW-0012">Acyltransferase</keyword>
<sequence>MSAAGRPAPTSYHPLDDPVLAALTGPHARFAERRGRVLGYQPEVSTWLALPEEPDARDWADAAALVGGDGTATLCGTDVLPPDGWEVVFEVDGVQLVDESLAAAHDEEAVVLGAADVPEMLDLVERTKPGPFRPRTIELGTYLGVRREGELVAMAGERMSPPGWTEISAVCTAPEYRGQGLGGRLILAVAAGIKERGDVPFIQAAVENESAVRLYEALGFRLRRRIPFLGIRVPEPSRVPATAGG</sequence>
<evidence type="ECO:0000256" key="2">
    <source>
        <dbReference type="ARBA" id="ARBA00023315"/>
    </source>
</evidence>
<dbReference type="SUPFAM" id="SSF55729">
    <property type="entry name" value="Acyl-CoA N-acyltransferases (Nat)"/>
    <property type="match status" value="1"/>
</dbReference>
<dbReference type="GO" id="GO:0016747">
    <property type="term" value="F:acyltransferase activity, transferring groups other than amino-acyl groups"/>
    <property type="evidence" value="ECO:0007669"/>
    <property type="project" value="InterPro"/>
</dbReference>
<keyword evidence="5" id="KW-1185">Reference proteome</keyword>
<dbReference type="KEGG" id="snw:BBN63_03635"/>
<dbReference type="AlphaFoldDB" id="A0A1U9QNC8"/>
<feature type="domain" description="N-acetyltransferase" evidence="3">
    <location>
        <begin position="107"/>
        <end position="240"/>
    </location>
</feature>
<dbReference type="CDD" id="cd04301">
    <property type="entry name" value="NAT_SF"/>
    <property type="match status" value="1"/>
</dbReference>
<reference evidence="4 5" key="1">
    <citation type="submission" date="2016-11" db="EMBL/GenBank/DDBJ databases">
        <title>Complete genome sequence of Streptomyces niveus SCSIO 3406.</title>
        <authorList>
            <person name="Zhu Q."/>
            <person name="Cheng W."/>
            <person name="Song Y."/>
            <person name="Li Q."/>
            <person name="Ju J."/>
        </authorList>
    </citation>
    <scope>NUCLEOTIDE SEQUENCE [LARGE SCALE GENOMIC DNA]</scope>
    <source>
        <strain evidence="4 5">SCSIO 3406</strain>
    </source>
</reference>
<dbReference type="Proteomes" id="UP000189677">
    <property type="component" value="Chromosome"/>
</dbReference>
<dbReference type="InterPro" id="IPR000182">
    <property type="entry name" value="GNAT_dom"/>
</dbReference>
<dbReference type="PROSITE" id="PS51186">
    <property type="entry name" value="GNAT"/>
    <property type="match status" value="1"/>
</dbReference>
<dbReference type="PANTHER" id="PTHR43420">
    <property type="entry name" value="ACETYLTRANSFERASE"/>
    <property type="match status" value="1"/>
</dbReference>
<dbReference type="InterPro" id="IPR013653">
    <property type="entry name" value="GCN5-like_dom"/>
</dbReference>
<dbReference type="Gene3D" id="3.40.630.30">
    <property type="match status" value="1"/>
</dbReference>
<gene>
    <name evidence="4" type="ORF">BBN63_03635</name>
</gene>
<evidence type="ECO:0000259" key="3">
    <source>
        <dbReference type="PROSITE" id="PS51186"/>
    </source>
</evidence>
<dbReference type="RefSeq" id="WP_078073982.1">
    <property type="nucleotide sequence ID" value="NZ_CP018047.1"/>
</dbReference>
<name>A0A1U9QNC8_STRNV</name>
<proteinExistence type="predicted"/>